<keyword evidence="14" id="KW-1185">Reference proteome</keyword>
<dbReference type="RefSeq" id="WP_119556649.1">
    <property type="nucleotide sequence ID" value="NZ_QXMN01000036.1"/>
</dbReference>
<feature type="domain" description="PapC N-terminal" evidence="12">
    <location>
        <begin position="49"/>
        <end position="199"/>
    </location>
</feature>
<reference evidence="13 14" key="1">
    <citation type="submission" date="2018-09" db="EMBL/GenBank/DDBJ databases">
        <title>Acidovorax cavernicola nov. sp. isolated from Gruta de las Maravillas (Aracena, Spain).</title>
        <authorList>
            <person name="Jurado V."/>
            <person name="Gutierrez-Patricio S."/>
            <person name="Gonzalez-Pimentel J.L."/>
            <person name="Miller A.Z."/>
            <person name="Laiz L."/>
            <person name="Saiz-Jimenez C."/>
        </authorList>
    </citation>
    <scope>NUCLEOTIDE SEQUENCE [LARGE SCALE GENOMIC DNA]</scope>
    <source>
        <strain evidence="13 14">1011MAR4D40.2</strain>
    </source>
</reference>
<dbReference type="GO" id="GO:0009279">
    <property type="term" value="C:cell outer membrane"/>
    <property type="evidence" value="ECO:0007669"/>
    <property type="project" value="UniProtKB-SubCell"/>
</dbReference>
<name>A0A9X8D1A1_9BURK</name>
<keyword evidence="3 9" id="KW-0813">Transport</keyword>
<dbReference type="AlphaFoldDB" id="A0A9X8D1A1"/>
<dbReference type="Gene3D" id="2.60.40.2070">
    <property type="match status" value="1"/>
</dbReference>
<feature type="signal peptide" evidence="10">
    <location>
        <begin position="1"/>
        <end position="34"/>
    </location>
</feature>
<dbReference type="FunFam" id="2.60.40.3110:FF:000001">
    <property type="entry name" value="Putative fimbrial outer membrane usher"/>
    <property type="match status" value="1"/>
</dbReference>
<evidence type="ECO:0000256" key="7">
    <source>
        <dbReference type="ARBA" id="ARBA00023136"/>
    </source>
</evidence>
<keyword evidence="5 9" id="KW-0812">Transmembrane</keyword>
<evidence type="ECO:0000256" key="10">
    <source>
        <dbReference type="SAM" id="SignalP"/>
    </source>
</evidence>
<dbReference type="InterPro" id="IPR025949">
    <property type="entry name" value="PapC-like_C"/>
</dbReference>
<sequence>MYRASPLTACRQTLRPVCAVVLCALAGWQANAQASTAAGGPSAAASTVEFDIDFLAPGSSKGLDLTRFNRGNHVAAGTYAVDLSVNGGWIGRTDVIFRVADGVDEGAQAQPCFDAQAMARLGIDVEKLAPEVLEWLAAPQACLPLAQSLPEASFDFDFGEQRLMLSVPQMAMSRRARGYVSPEFRDAGVTAGFLDYNFNLYSSRQRHADKARTEGYLGMRWGFNADVWRVRHHGAFSWKSDGGSRYQRNATVVQRDLPSLGAQLTLGEAHTSGELFDSTGFRGVRLATDDRMLPQSLRGYAPVVRGTARSNAKVTVMQGTTVIYETTVAAGAFEIDDLYATGFGGDLSVSVTEADGSVHTFLVPYAAVPLSLRPGMNRYSVTAGTVRDSQLHSSPGFVQATWQHGFSNLLTGYGGVNLAEGHGAVMLGGAFNTSFGAIGVDYTQATTSLNGQPRMSGGSARISYSKDLPQTGGNIALAAYRYSTEGYADFNTAMRMRDLAARGLPVEAVARQRHRTQATFNQKLGKKRGQLQMTVSATGYWNRDASDVGYSVGYSNQYKRMSYGLQVSRQRMANGQSGTRYYANVSIPLGKTDPVMLSASAARDSDGRLTAQSTLSGTAGADGALSYGVTAHHSAGGGREAATGGSANLQYRTYAADLSATLGVSPGAWQASVGARGAVVAHPGGITLSQPVSETFGIVEAPDAEGARVANAAGVRVDSRGYAVVPYLTPYALNSVDIDPKGLSTDVELKGTNQQVAPTAGAVVLLKYATVSGRAVMIRATQADGEPLPFGAVVQDPAGASVGVVGQASRIFARGLEDEGRLTVKWAEGAASQCRIDYQLPTRPVHAAEAKADSYEQIDAVCSAAPAQVAAVPPVSVTR</sequence>
<evidence type="ECO:0000256" key="8">
    <source>
        <dbReference type="ARBA" id="ARBA00023237"/>
    </source>
</evidence>
<dbReference type="FunFam" id="2.60.40.2610:FF:000001">
    <property type="entry name" value="Outer membrane fimbrial usher protein"/>
    <property type="match status" value="1"/>
</dbReference>
<dbReference type="Proteomes" id="UP000265619">
    <property type="component" value="Unassembled WGS sequence"/>
</dbReference>
<keyword evidence="8 9" id="KW-0998">Cell outer membrane</keyword>
<evidence type="ECO:0000256" key="2">
    <source>
        <dbReference type="ARBA" id="ARBA00008064"/>
    </source>
</evidence>
<dbReference type="InterPro" id="IPR025885">
    <property type="entry name" value="PapC_N"/>
</dbReference>
<protein>
    <submittedName>
        <fullName evidence="13">Fimbrial biogenesis outer membrane usher protein</fullName>
    </submittedName>
</protein>
<dbReference type="InterPro" id="IPR037224">
    <property type="entry name" value="PapC_N_sf"/>
</dbReference>
<dbReference type="InterPro" id="IPR042186">
    <property type="entry name" value="FimD_plug_dom"/>
</dbReference>
<gene>
    <name evidence="13" type="ORF">D3H34_23460</name>
</gene>
<dbReference type="PANTHER" id="PTHR30451">
    <property type="entry name" value="OUTER MEMBRANE USHER PROTEIN"/>
    <property type="match status" value="1"/>
</dbReference>
<feature type="domain" description="PapC-like C-terminal" evidence="11">
    <location>
        <begin position="777"/>
        <end position="841"/>
    </location>
</feature>
<evidence type="ECO:0000256" key="9">
    <source>
        <dbReference type="RuleBase" id="RU003884"/>
    </source>
</evidence>
<keyword evidence="4" id="KW-1134">Transmembrane beta strand</keyword>
<comment type="caution">
    <text evidence="13">The sequence shown here is derived from an EMBL/GenBank/DDBJ whole genome shotgun (WGS) entry which is preliminary data.</text>
</comment>
<accession>A0A9X8D1A1</accession>
<dbReference type="InterPro" id="IPR018030">
    <property type="entry name" value="Fimbrial_membr_usher_CS"/>
</dbReference>
<proteinExistence type="inferred from homology"/>
<feature type="chain" id="PRO_5040818209" evidence="10">
    <location>
        <begin position="35"/>
        <end position="879"/>
    </location>
</feature>
<evidence type="ECO:0000256" key="5">
    <source>
        <dbReference type="ARBA" id="ARBA00022692"/>
    </source>
</evidence>
<dbReference type="GO" id="GO:0009297">
    <property type="term" value="P:pilus assembly"/>
    <property type="evidence" value="ECO:0007669"/>
    <property type="project" value="InterPro"/>
</dbReference>
<organism evidence="13 14">
    <name type="scientific">Acidovorax cavernicola</name>
    <dbReference type="NCBI Taxonomy" id="1675792"/>
    <lineage>
        <taxon>Bacteria</taxon>
        <taxon>Pseudomonadati</taxon>
        <taxon>Pseudomonadota</taxon>
        <taxon>Betaproteobacteria</taxon>
        <taxon>Burkholderiales</taxon>
        <taxon>Comamonadaceae</taxon>
        <taxon>Acidovorax</taxon>
    </lineage>
</organism>
<comment type="subcellular location">
    <subcellularLocation>
        <location evidence="1 9">Cell outer membrane</location>
        <topology evidence="1 9">Multi-pass membrane protein</topology>
    </subcellularLocation>
</comment>
<evidence type="ECO:0000256" key="1">
    <source>
        <dbReference type="ARBA" id="ARBA00004571"/>
    </source>
</evidence>
<dbReference type="PROSITE" id="PS01151">
    <property type="entry name" value="FIMBRIAL_USHER"/>
    <property type="match status" value="1"/>
</dbReference>
<evidence type="ECO:0000313" key="13">
    <source>
        <dbReference type="EMBL" id="RIX76070.1"/>
    </source>
</evidence>
<dbReference type="EMBL" id="QXMN01000036">
    <property type="protein sequence ID" value="RIX76070.1"/>
    <property type="molecule type" value="Genomic_DNA"/>
</dbReference>
<dbReference type="Pfam" id="PF13953">
    <property type="entry name" value="PapC_C"/>
    <property type="match status" value="1"/>
</dbReference>
<evidence type="ECO:0000256" key="4">
    <source>
        <dbReference type="ARBA" id="ARBA00022452"/>
    </source>
</evidence>
<dbReference type="SUPFAM" id="SSF141729">
    <property type="entry name" value="FimD N-terminal domain-like"/>
    <property type="match status" value="1"/>
</dbReference>
<dbReference type="Pfam" id="PF00577">
    <property type="entry name" value="Usher"/>
    <property type="match status" value="1"/>
</dbReference>
<dbReference type="Gene3D" id="3.10.20.410">
    <property type="match status" value="1"/>
</dbReference>
<dbReference type="PANTHER" id="PTHR30451:SF20">
    <property type="entry name" value="FIMBRIAE USHER"/>
    <property type="match status" value="1"/>
</dbReference>
<evidence type="ECO:0000259" key="11">
    <source>
        <dbReference type="Pfam" id="PF13953"/>
    </source>
</evidence>
<evidence type="ECO:0000313" key="14">
    <source>
        <dbReference type="Proteomes" id="UP000265619"/>
    </source>
</evidence>
<keyword evidence="6 10" id="KW-0732">Signal</keyword>
<evidence type="ECO:0000256" key="6">
    <source>
        <dbReference type="ARBA" id="ARBA00022729"/>
    </source>
</evidence>
<evidence type="ECO:0000259" key="12">
    <source>
        <dbReference type="Pfam" id="PF13954"/>
    </source>
</evidence>
<evidence type="ECO:0000256" key="3">
    <source>
        <dbReference type="ARBA" id="ARBA00022448"/>
    </source>
</evidence>
<dbReference type="Pfam" id="PF13954">
    <property type="entry name" value="PapC_N"/>
    <property type="match status" value="1"/>
</dbReference>
<dbReference type="Gene3D" id="2.60.40.2610">
    <property type="entry name" value="Outer membrane usher protein FimD, plug domain"/>
    <property type="match status" value="1"/>
</dbReference>
<keyword evidence="9" id="KW-1029">Fimbrium biogenesis</keyword>
<dbReference type="InterPro" id="IPR043142">
    <property type="entry name" value="PapC-like_C_sf"/>
</dbReference>
<dbReference type="InterPro" id="IPR000015">
    <property type="entry name" value="Fimb_usher"/>
</dbReference>
<dbReference type="Gene3D" id="2.60.40.3110">
    <property type="match status" value="1"/>
</dbReference>
<dbReference type="GO" id="GO:0015473">
    <property type="term" value="F:fimbrial usher porin activity"/>
    <property type="evidence" value="ECO:0007669"/>
    <property type="project" value="InterPro"/>
</dbReference>
<dbReference type="OrthoDB" id="6554712at2"/>
<keyword evidence="7 9" id="KW-0472">Membrane</keyword>
<comment type="similarity">
    <text evidence="2 9">Belongs to the fimbrial export usher family.</text>
</comment>